<keyword evidence="18" id="KW-1185">Reference proteome</keyword>
<dbReference type="Proteomes" id="UP000183700">
    <property type="component" value="Unassembled WGS sequence"/>
</dbReference>
<evidence type="ECO:0000256" key="11">
    <source>
        <dbReference type="ARBA" id="ARBA00022989"/>
    </source>
</evidence>
<evidence type="ECO:0000256" key="10">
    <source>
        <dbReference type="ARBA" id="ARBA00022777"/>
    </source>
</evidence>
<dbReference type="Pfam" id="PF02378">
    <property type="entry name" value="PTS_EIIC"/>
    <property type="match status" value="1"/>
</dbReference>
<dbReference type="STRING" id="319970.RV00_GL002888"/>
<evidence type="ECO:0000256" key="12">
    <source>
        <dbReference type="ARBA" id="ARBA00023136"/>
    </source>
</evidence>
<feature type="domain" description="PTS EIIB type-2" evidence="15">
    <location>
        <begin position="2"/>
        <end position="99"/>
    </location>
</feature>
<protein>
    <submittedName>
        <fullName evidence="17">PTS system, Fru family, IIC component</fullName>
    </submittedName>
</protein>
<dbReference type="CDD" id="cd05569">
    <property type="entry name" value="PTS_IIB_fructose"/>
    <property type="match status" value="1"/>
</dbReference>
<dbReference type="NCBIfam" id="TIGR00848">
    <property type="entry name" value="fruA"/>
    <property type="match status" value="1"/>
</dbReference>
<feature type="transmembrane region" description="Helical" evidence="13">
    <location>
        <begin position="340"/>
        <end position="362"/>
    </location>
</feature>
<dbReference type="AlphaFoldDB" id="A0A1L8SU22"/>
<dbReference type="PANTHER" id="PTHR30505:SF0">
    <property type="entry name" value="FRUCTOSE-LIKE PTS SYSTEM EIIBC COMPONENT-RELATED"/>
    <property type="match status" value="1"/>
</dbReference>
<comment type="caution">
    <text evidence="17">The sequence shown here is derived from an EMBL/GenBank/DDBJ whole genome shotgun (WGS) entry which is preliminary data.</text>
</comment>
<reference evidence="17 18" key="1">
    <citation type="submission" date="2014-12" db="EMBL/GenBank/DDBJ databases">
        <title>Draft genome sequences of 29 type strains of Enterococci.</title>
        <authorList>
            <person name="Zhong Z."/>
            <person name="Sun Z."/>
            <person name="Liu W."/>
            <person name="Zhang W."/>
            <person name="Zhang H."/>
        </authorList>
    </citation>
    <scope>NUCLEOTIDE SEQUENCE [LARGE SCALE GENOMIC DNA]</scope>
    <source>
        <strain evidence="17 18">DSM 22802</strain>
    </source>
</reference>
<dbReference type="EMBL" id="JXKM01000007">
    <property type="protein sequence ID" value="OJG35334.1"/>
    <property type="molecule type" value="Genomic_DNA"/>
</dbReference>
<dbReference type="InterPro" id="IPR003352">
    <property type="entry name" value="PTS_EIIC"/>
</dbReference>
<dbReference type="PROSITE" id="PS51099">
    <property type="entry name" value="PTS_EIIB_TYPE_2"/>
    <property type="match status" value="1"/>
</dbReference>
<dbReference type="InterPro" id="IPR013014">
    <property type="entry name" value="PTS_EIIC_2"/>
</dbReference>
<dbReference type="Gene3D" id="3.40.930.10">
    <property type="entry name" value="Mannitol-specific EII, Chain A"/>
    <property type="match status" value="1"/>
</dbReference>
<feature type="transmembrane region" description="Helical" evidence="13">
    <location>
        <begin position="226"/>
        <end position="245"/>
    </location>
</feature>
<dbReference type="PANTHER" id="PTHR30505">
    <property type="entry name" value="FRUCTOSE-LIKE PERMEASE"/>
    <property type="match status" value="1"/>
</dbReference>
<dbReference type="InterPro" id="IPR036095">
    <property type="entry name" value="PTS_EIIB-like_sf"/>
</dbReference>
<keyword evidence="4" id="KW-1003">Cell membrane</keyword>
<evidence type="ECO:0000256" key="4">
    <source>
        <dbReference type="ARBA" id="ARBA00022475"/>
    </source>
</evidence>
<keyword evidence="5" id="KW-0597">Phosphoprotein</keyword>
<keyword evidence="10" id="KW-0418">Kinase</keyword>
<evidence type="ECO:0000259" key="14">
    <source>
        <dbReference type="PROSITE" id="PS51094"/>
    </source>
</evidence>
<evidence type="ECO:0000313" key="18">
    <source>
        <dbReference type="Proteomes" id="UP000183700"/>
    </source>
</evidence>
<dbReference type="PROSITE" id="PS00372">
    <property type="entry name" value="PTS_EIIA_TYPE_2_HIS"/>
    <property type="match status" value="1"/>
</dbReference>
<dbReference type="InterPro" id="IPR050864">
    <property type="entry name" value="Bacterial_PTS_Sugar_Transport"/>
</dbReference>
<comment type="subcellular location">
    <subcellularLocation>
        <location evidence="1">Cell inner membrane</location>
        <topology evidence="1">Multi-pass membrane protein</topology>
    </subcellularLocation>
    <subcellularLocation>
        <location evidence="2">Cytoplasm</location>
    </subcellularLocation>
</comment>
<evidence type="ECO:0000256" key="1">
    <source>
        <dbReference type="ARBA" id="ARBA00004429"/>
    </source>
</evidence>
<feature type="transmembrane region" description="Helical" evidence="13">
    <location>
        <begin position="440"/>
        <end position="458"/>
    </location>
</feature>
<sequence length="648" mass="67116">MKKIVAITSCPVGIAHTYMAAENLEKAGKELGVEVKVETHGSIGVENELTAKDIQEAEGVIIAADTKVDKSRFGGKPLVTVGVQEGIHQSTKLVEDILTGKAPIAEGASIAGASDGGSESESFGKKIYKSLMNGVSYMVPFVVTGGLLIAISLTLGGTATPSGIQIPEGTIWATMNSIGGIAMGLMVPVLSAFIAQSIADRPGLVPGFVGGMLAANGALYGSDANAGFLGGIITGFLAGLIAVGIKKLPVPKALQSIMPIIVIPILASLAVGFIFIYVVGEPVALLFSSLTHFLAGMQGSSEIVLAMILGAMIAFDMGGPFNKVAFLFGSGLIAEGNYSIMGPIAVAICVPPLALGLASLILKTKFTKAEREAGKASLAMGLFGITEGAIPFASTDPLRVIPSIVAGAMTGSVVAMLSGVTDHVAHGGPIVAVLGAVDHVAMFFVAVAAGIAVTVFMLKVLKPTLEATAVVATPHGAMTITDEKEEQPVEAQATTETFDSITDIISDETIALDTAKTTQAGVIDDLIQRLVKDKAITNVEEFKQAIYARESESTTGIGMGIAIPHGKSASVVKPTLAFARSQAGIDWHSLDGEAAKLIFMIAVPENSRGDMHLKILQRLSRKLMDDDFRQALLEAPDKQAINQLLSEM</sequence>
<feature type="transmembrane region" description="Helical" evidence="13">
    <location>
        <begin position="299"/>
        <end position="319"/>
    </location>
</feature>
<keyword evidence="11 13" id="KW-1133">Transmembrane helix</keyword>
<dbReference type="PROSITE" id="PS51094">
    <property type="entry name" value="PTS_EIIA_TYPE_2"/>
    <property type="match status" value="1"/>
</dbReference>
<keyword evidence="7" id="KW-0808">Transferase</keyword>
<dbReference type="InterPro" id="IPR013011">
    <property type="entry name" value="PTS_EIIB_2"/>
</dbReference>
<name>A0A1L8SU22_9ENTE</name>
<dbReference type="InterPro" id="IPR003501">
    <property type="entry name" value="PTS_EIIB_2/3"/>
</dbReference>
<evidence type="ECO:0000259" key="16">
    <source>
        <dbReference type="PROSITE" id="PS51104"/>
    </source>
</evidence>
<dbReference type="Pfam" id="PF02302">
    <property type="entry name" value="PTS_IIB"/>
    <property type="match status" value="1"/>
</dbReference>
<gene>
    <name evidence="17" type="ORF">RV00_GL002888</name>
</gene>
<evidence type="ECO:0000256" key="5">
    <source>
        <dbReference type="ARBA" id="ARBA00022553"/>
    </source>
</evidence>
<feature type="transmembrane region" description="Helical" evidence="13">
    <location>
        <begin position="135"/>
        <end position="159"/>
    </location>
</feature>
<proteinExistence type="predicted"/>
<dbReference type="InterPro" id="IPR004715">
    <property type="entry name" value="PTS_IIA_fruc"/>
</dbReference>
<evidence type="ECO:0000256" key="13">
    <source>
        <dbReference type="SAM" id="Phobius"/>
    </source>
</evidence>
<dbReference type="InterPro" id="IPR002178">
    <property type="entry name" value="PTS_EIIA_type-2_dom"/>
</dbReference>
<dbReference type="NCBIfam" id="TIGR00829">
    <property type="entry name" value="FRU"/>
    <property type="match status" value="1"/>
</dbReference>
<feature type="transmembrane region" description="Helical" evidence="13">
    <location>
        <begin position="171"/>
        <end position="195"/>
    </location>
</feature>
<dbReference type="GO" id="GO:0090563">
    <property type="term" value="F:protein-phosphocysteine-sugar phosphotransferase activity"/>
    <property type="evidence" value="ECO:0007669"/>
    <property type="project" value="TreeGrafter"/>
</dbReference>
<organism evidence="17 18">
    <name type="scientific">Enterococcus devriesei</name>
    <dbReference type="NCBI Taxonomy" id="319970"/>
    <lineage>
        <taxon>Bacteria</taxon>
        <taxon>Bacillati</taxon>
        <taxon>Bacillota</taxon>
        <taxon>Bacilli</taxon>
        <taxon>Lactobacillales</taxon>
        <taxon>Enterococcaceae</taxon>
        <taxon>Enterococcus</taxon>
    </lineage>
</organism>
<dbReference type="InterPro" id="IPR003353">
    <property type="entry name" value="PTS_IIB_fruc"/>
</dbReference>
<dbReference type="GO" id="GO:0009401">
    <property type="term" value="P:phosphoenolpyruvate-dependent sugar phosphotransferase system"/>
    <property type="evidence" value="ECO:0007669"/>
    <property type="project" value="UniProtKB-KW"/>
</dbReference>
<dbReference type="GO" id="GO:0022877">
    <property type="term" value="F:protein-N(PI)-phosphohistidine-fructose phosphotransferase system transporter activity"/>
    <property type="evidence" value="ECO:0007669"/>
    <property type="project" value="InterPro"/>
</dbReference>
<evidence type="ECO:0000313" key="17">
    <source>
        <dbReference type="EMBL" id="OJG35334.1"/>
    </source>
</evidence>
<dbReference type="FunFam" id="3.40.930.10:FF:000009">
    <property type="entry name" value="PTS system, fructose specific IIABC component"/>
    <property type="match status" value="1"/>
</dbReference>
<evidence type="ECO:0000256" key="7">
    <source>
        <dbReference type="ARBA" id="ARBA00022679"/>
    </source>
</evidence>
<dbReference type="GO" id="GO:0005351">
    <property type="term" value="F:carbohydrate:proton symporter activity"/>
    <property type="evidence" value="ECO:0007669"/>
    <property type="project" value="InterPro"/>
</dbReference>
<evidence type="ECO:0000259" key="15">
    <source>
        <dbReference type="PROSITE" id="PS51099"/>
    </source>
</evidence>
<feature type="transmembrane region" description="Helical" evidence="13">
    <location>
        <begin position="374"/>
        <end position="393"/>
    </location>
</feature>
<dbReference type="InterPro" id="IPR016152">
    <property type="entry name" value="PTrfase/Anion_transptr"/>
</dbReference>
<evidence type="ECO:0000256" key="9">
    <source>
        <dbReference type="ARBA" id="ARBA00022692"/>
    </source>
</evidence>
<dbReference type="FunFam" id="3.40.50.2300:FF:000014">
    <property type="entry name" value="PTS system fructose-like transporter subunit IIB"/>
    <property type="match status" value="1"/>
</dbReference>
<dbReference type="OrthoDB" id="9782569at2"/>
<evidence type="ECO:0000256" key="8">
    <source>
        <dbReference type="ARBA" id="ARBA00022683"/>
    </source>
</evidence>
<dbReference type="GO" id="GO:0016301">
    <property type="term" value="F:kinase activity"/>
    <property type="evidence" value="ECO:0007669"/>
    <property type="project" value="UniProtKB-KW"/>
</dbReference>
<dbReference type="Gene3D" id="3.40.50.2300">
    <property type="match status" value="1"/>
</dbReference>
<evidence type="ECO:0000256" key="6">
    <source>
        <dbReference type="ARBA" id="ARBA00022597"/>
    </source>
</evidence>
<dbReference type="InterPro" id="IPR006327">
    <property type="entry name" value="PTS_IIC_fruc"/>
</dbReference>
<keyword evidence="6" id="KW-0762">Sugar transport</keyword>
<dbReference type="SUPFAM" id="SSF52794">
    <property type="entry name" value="PTS system IIB component-like"/>
    <property type="match status" value="1"/>
</dbReference>
<dbReference type="CDD" id="cd00211">
    <property type="entry name" value="PTS_IIA_fru"/>
    <property type="match status" value="1"/>
</dbReference>
<dbReference type="RefSeq" id="WP_071862668.1">
    <property type="nucleotide sequence ID" value="NZ_JARQBO010000005.1"/>
</dbReference>
<keyword evidence="9 13" id="KW-0812">Transmembrane</keyword>
<feature type="domain" description="PTS EIIA type-2" evidence="14">
    <location>
        <begin position="503"/>
        <end position="648"/>
    </location>
</feature>
<keyword evidence="12 13" id="KW-0472">Membrane</keyword>
<evidence type="ECO:0000256" key="2">
    <source>
        <dbReference type="ARBA" id="ARBA00004496"/>
    </source>
</evidence>
<keyword evidence="8" id="KW-0598">Phosphotransferase system</keyword>
<dbReference type="GO" id="GO:0005737">
    <property type="term" value="C:cytoplasm"/>
    <property type="evidence" value="ECO:0007669"/>
    <property type="project" value="UniProtKB-SubCell"/>
</dbReference>
<feature type="transmembrane region" description="Helical" evidence="13">
    <location>
        <begin position="400"/>
        <end position="420"/>
    </location>
</feature>
<feature type="transmembrane region" description="Helical" evidence="13">
    <location>
        <begin position="257"/>
        <end position="279"/>
    </location>
</feature>
<evidence type="ECO:0000256" key="3">
    <source>
        <dbReference type="ARBA" id="ARBA00022448"/>
    </source>
</evidence>
<dbReference type="NCBIfam" id="TIGR01427">
    <property type="entry name" value="PTS_IIC_fructo"/>
    <property type="match status" value="1"/>
</dbReference>
<dbReference type="Pfam" id="PF00359">
    <property type="entry name" value="PTS_EIIA_2"/>
    <property type="match status" value="1"/>
</dbReference>
<dbReference type="GO" id="GO:0005886">
    <property type="term" value="C:plasma membrane"/>
    <property type="evidence" value="ECO:0007669"/>
    <property type="project" value="UniProtKB-SubCell"/>
</dbReference>
<dbReference type="PROSITE" id="PS51104">
    <property type="entry name" value="PTS_EIIC_TYPE_2"/>
    <property type="match status" value="1"/>
</dbReference>
<dbReference type="SUPFAM" id="SSF55804">
    <property type="entry name" value="Phoshotransferase/anion transport protein"/>
    <property type="match status" value="1"/>
</dbReference>
<accession>A0A1L8SU22</accession>
<keyword evidence="3" id="KW-0813">Transport</keyword>
<feature type="domain" description="PTS EIIC type-2" evidence="16">
    <location>
        <begin position="127"/>
        <end position="474"/>
    </location>
</feature>